<evidence type="ECO:0000313" key="3">
    <source>
        <dbReference type="Proteomes" id="UP000655443"/>
    </source>
</evidence>
<dbReference type="InterPro" id="IPR005149">
    <property type="entry name" value="Tscrpt_reg_PadR_N"/>
</dbReference>
<proteinExistence type="predicted"/>
<dbReference type="SUPFAM" id="SSF46785">
    <property type="entry name" value="Winged helix' DNA-binding domain"/>
    <property type="match status" value="1"/>
</dbReference>
<reference evidence="2" key="2">
    <citation type="submission" date="2020-09" db="EMBL/GenBank/DDBJ databases">
        <authorList>
            <person name="Sun Q."/>
            <person name="Ohkuma M."/>
        </authorList>
    </citation>
    <scope>NUCLEOTIDE SEQUENCE</scope>
    <source>
        <strain evidence="2">JCM 4714</strain>
    </source>
</reference>
<dbReference type="InterPro" id="IPR036388">
    <property type="entry name" value="WH-like_DNA-bd_sf"/>
</dbReference>
<dbReference type="Pfam" id="PF03551">
    <property type="entry name" value="PadR"/>
    <property type="match status" value="1"/>
</dbReference>
<evidence type="ECO:0000313" key="2">
    <source>
        <dbReference type="EMBL" id="GHE08497.1"/>
    </source>
</evidence>
<dbReference type="Proteomes" id="UP000655443">
    <property type="component" value="Unassembled WGS sequence"/>
</dbReference>
<protein>
    <submittedName>
        <fullName evidence="2">PadR family transcriptional regulator</fullName>
    </submittedName>
</protein>
<dbReference type="RefSeq" id="WP_189956530.1">
    <property type="nucleotide sequence ID" value="NZ_BMVG01000017.1"/>
</dbReference>
<accession>A0A918YMA9</accession>
<dbReference type="PANTHER" id="PTHR33169">
    <property type="entry name" value="PADR-FAMILY TRANSCRIPTIONAL REGULATOR"/>
    <property type="match status" value="1"/>
</dbReference>
<dbReference type="EMBL" id="BMVG01000017">
    <property type="protein sequence ID" value="GHE08497.1"/>
    <property type="molecule type" value="Genomic_DNA"/>
</dbReference>
<comment type="caution">
    <text evidence="2">The sequence shown here is derived from an EMBL/GenBank/DDBJ whole genome shotgun (WGS) entry which is preliminary data.</text>
</comment>
<reference evidence="2" key="1">
    <citation type="journal article" date="2014" name="Int. J. Syst. Evol. Microbiol.">
        <title>Complete genome sequence of Corynebacterium casei LMG S-19264T (=DSM 44701T), isolated from a smear-ripened cheese.</title>
        <authorList>
            <consortium name="US DOE Joint Genome Institute (JGI-PGF)"/>
            <person name="Walter F."/>
            <person name="Albersmeier A."/>
            <person name="Kalinowski J."/>
            <person name="Ruckert C."/>
        </authorList>
    </citation>
    <scope>NUCLEOTIDE SEQUENCE</scope>
    <source>
        <strain evidence="2">JCM 4714</strain>
    </source>
</reference>
<dbReference type="InterPro" id="IPR052509">
    <property type="entry name" value="Metal_resp_DNA-bind_regulator"/>
</dbReference>
<name>A0A918YMA9_9ACTN</name>
<keyword evidence="3" id="KW-1185">Reference proteome</keyword>
<evidence type="ECO:0000259" key="1">
    <source>
        <dbReference type="Pfam" id="PF03551"/>
    </source>
</evidence>
<dbReference type="AlphaFoldDB" id="A0A918YMA9"/>
<feature type="domain" description="Transcription regulator PadR N-terminal" evidence="1">
    <location>
        <begin position="6"/>
        <end position="78"/>
    </location>
</feature>
<gene>
    <name evidence="2" type="ORF">GCM10010339_57320</name>
</gene>
<sequence>MLTLAILGFLAERPMHAYELKKHIAGLAGHVRTVSDGALYPAVSRLEGSGWLTRHEEPGQGVAPRQMITLTEAGRAELLRRLRRPSTQDITDRAKFVVVLSFLSQLPDPRERIAVLRRRWDFLAEPASFFYDGTRPLRADELSDPFRRGVLTVARATRNAEKAWLEETIRELEAGTAG</sequence>
<dbReference type="Gene3D" id="1.10.10.10">
    <property type="entry name" value="Winged helix-like DNA-binding domain superfamily/Winged helix DNA-binding domain"/>
    <property type="match status" value="1"/>
</dbReference>
<organism evidence="2 3">
    <name type="scientific">Streptomyces alanosinicus</name>
    <dbReference type="NCBI Taxonomy" id="68171"/>
    <lineage>
        <taxon>Bacteria</taxon>
        <taxon>Bacillati</taxon>
        <taxon>Actinomycetota</taxon>
        <taxon>Actinomycetes</taxon>
        <taxon>Kitasatosporales</taxon>
        <taxon>Streptomycetaceae</taxon>
        <taxon>Streptomyces</taxon>
    </lineage>
</organism>
<dbReference type="PANTHER" id="PTHR33169:SF26">
    <property type="entry name" value="CONSERVED PROTEIN"/>
    <property type="match status" value="1"/>
</dbReference>
<dbReference type="InterPro" id="IPR036390">
    <property type="entry name" value="WH_DNA-bd_sf"/>
</dbReference>